<dbReference type="eggNOG" id="COG0654">
    <property type="taxonomic scope" value="Bacteria"/>
</dbReference>
<organism evidence="6 7">
    <name type="scientific">Stackebrandtia nassauensis (strain DSM 44728 / CIP 108903 / NRRL B-16338 / NBRC 102104 / LLR-40K-21)</name>
    <dbReference type="NCBI Taxonomy" id="446470"/>
    <lineage>
        <taxon>Bacteria</taxon>
        <taxon>Bacillati</taxon>
        <taxon>Actinomycetota</taxon>
        <taxon>Actinomycetes</taxon>
        <taxon>Glycomycetales</taxon>
        <taxon>Glycomycetaceae</taxon>
        <taxon>Stackebrandtia</taxon>
    </lineage>
</organism>
<dbReference type="PANTHER" id="PTHR43004">
    <property type="entry name" value="TRK SYSTEM POTASSIUM UPTAKE PROTEIN"/>
    <property type="match status" value="1"/>
</dbReference>
<dbReference type="STRING" id="446470.Snas_3777"/>
<evidence type="ECO:0000313" key="6">
    <source>
        <dbReference type="EMBL" id="ADD43434.1"/>
    </source>
</evidence>
<evidence type="ECO:0000259" key="5">
    <source>
        <dbReference type="Pfam" id="PF01494"/>
    </source>
</evidence>
<dbReference type="PRINTS" id="PR00420">
    <property type="entry name" value="RNGMNOXGNASE"/>
</dbReference>
<dbReference type="RefSeq" id="WP_013019005.1">
    <property type="nucleotide sequence ID" value="NC_013947.1"/>
</dbReference>
<evidence type="ECO:0000313" key="7">
    <source>
        <dbReference type="Proteomes" id="UP000000844"/>
    </source>
</evidence>
<dbReference type="InterPro" id="IPR002938">
    <property type="entry name" value="FAD-bd"/>
</dbReference>
<dbReference type="EMBL" id="CP001778">
    <property type="protein sequence ID" value="ADD43434.1"/>
    <property type="molecule type" value="Genomic_DNA"/>
</dbReference>
<keyword evidence="6" id="KW-0560">Oxidoreductase</keyword>
<dbReference type="HOGENOM" id="CLU_009665_20_2_11"/>
<name>D3PYK1_STANL</name>
<evidence type="ECO:0000256" key="2">
    <source>
        <dbReference type="ARBA" id="ARBA00022630"/>
    </source>
</evidence>
<accession>D3PYK1</accession>
<protein>
    <submittedName>
        <fullName evidence="6">Monooxygenase FAD-binding protein</fullName>
    </submittedName>
</protein>
<dbReference type="Pfam" id="PF01494">
    <property type="entry name" value="FAD_binding_3"/>
    <property type="match status" value="1"/>
</dbReference>
<keyword evidence="3" id="KW-0274">FAD</keyword>
<keyword evidence="6" id="KW-0503">Monooxygenase</keyword>
<gene>
    <name evidence="6" type="ordered locus">Snas_3777</name>
</gene>
<dbReference type="InterPro" id="IPR050641">
    <property type="entry name" value="RIFMO-like"/>
</dbReference>
<dbReference type="Gene3D" id="3.50.50.60">
    <property type="entry name" value="FAD/NAD(P)-binding domain"/>
    <property type="match status" value="1"/>
</dbReference>
<dbReference type="GO" id="GO:0071949">
    <property type="term" value="F:FAD binding"/>
    <property type="evidence" value="ECO:0007669"/>
    <property type="project" value="InterPro"/>
</dbReference>
<feature type="region of interest" description="Disordered" evidence="4">
    <location>
        <begin position="395"/>
        <end position="420"/>
    </location>
</feature>
<proteinExistence type="predicted"/>
<dbReference type="InterPro" id="IPR036188">
    <property type="entry name" value="FAD/NAD-bd_sf"/>
</dbReference>
<dbReference type="AlphaFoldDB" id="D3PYK1"/>
<reference evidence="6 7" key="1">
    <citation type="journal article" date="2009" name="Stand. Genomic Sci.">
        <title>Complete genome sequence of Stackebrandtia nassauensis type strain (LLR-40K-21).</title>
        <authorList>
            <person name="Munk C."/>
            <person name="Lapidus A."/>
            <person name="Copeland A."/>
            <person name="Jando M."/>
            <person name="Mayilraj S."/>
            <person name="Glavina Del Rio T."/>
            <person name="Nolan M."/>
            <person name="Chen F."/>
            <person name="Lucas S."/>
            <person name="Tice H."/>
            <person name="Cheng J.F."/>
            <person name="Han C."/>
            <person name="Detter J.C."/>
            <person name="Bruce D."/>
            <person name="Goodwin L."/>
            <person name="Chain P."/>
            <person name="Pitluck S."/>
            <person name="Goker M."/>
            <person name="Ovchinikova G."/>
            <person name="Pati A."/>
            <person name="Ivanova N."/>
            <person name="Mavromatis K."/>
            <person name="Chen A."/>
            <person name="Palaniappan K."/>
            <person name="Land M."/>
            <person name="Hauser L."/>
            <person name="Chang Y.J."/>
            <person name="Jeffries C.D."/>
            <person name="Bristow J."/>
            <person name="Eisen J.A."/>
            <person name="Markowitz V."/>
            <person name="Hugenholtz P."/>
            <person name="Kyrpides N.C."/>
            <person name="Klenk H.P."/>
        </authorList>
    </citation>
    <scope>NUCLEOTIDE SEQUENCE [LARGE SCALE GENOMIC DNA]</scope>
    <source>
        <strain evidence="7">DSM 44728 / CIP 108903 / NRRL B-16338 / NBRC 102104 / LLR-40K-21</strain>
    </source>
</reference>
<dbReference type="PANTHER" id="PTHR43004:SF19">
    <property type="entry name" value="BINDING MONOOXYGENASE, PUTATIVE (JCVI)-RELATED"/>
    <property type="match status" value="1"/>
</dbReference>
<dbReference type="OrthoDB" id="8670884at2"/>
<keyword evidence="2" id="KW-0285">Flavoprotein</keyword>
<dbReference type="SUPFAM" id="SSF51905">
    <property type="entry name" value="FAD/NAD(P)-binding domain"/>
    <property type="match status" value="1"/>
</dbReference>
<dbReference type="Gene3D" id="3.30.70.2450">
    <property type="match status" value="1"/>
</dbReference>
<dbReference type="Gene3D" id="3.40.30.120">
    <property type="match status" value="1"/>
</dbReference>
<keyword evidence="7" id="KW-1185">Reference proteome</keyword>
<dbReference type="GO" id="GO:0016709">
    <property type="term" value="F:oxidoreductase activity, acting on paired donors, with incorporation or reduction of molecular oxygen, NAD(P)H as one donor, and incorporation of one atom of oxygen"/>
    <property type="evidence" value="ECO:0007669"/>
    <property type="project" value="UniProtKB-ARBA"/>
</dbReference>
<feature type="domain" description="FAD-binding" evidence="5">
    <location>
        <begin position="5"/>
        <end position="328"/>
    </location>
</feature>
<dbReference type="Proteomes" id="UP000000844">
    <property type="component" value="Chromosome"/>
</dbReference>
<sequence>MSATCVVIGAGPVGQTCALLLAHWGLAVTLLDQAPHREAVGSKSICQQRDVLDIWARLGAGAITRDGLTWTTARTFYRDREIHSWSFAPTTGTPPFVNISQSHTEAVLDALIDADPRITRRWAHEVTAITQPDPETVHIHLADGTRIAGGYALVCTGAQHRLRDSLGIDFPGSTHPDRFLICDITADLPGRRHERHFHFDPAANPGRQILIHPCPNDTFRIDWQVPSSFDIAADDLDTRIRAVIGDTGYRISWNTVYRFHSRVATALHTGRVFLVGDAAHLFAPFGARGLNSGVADAENAAWKIAAHANGWAPEALLASYHTERHAAALENQHIVDTTMAFLAPGTPAQLQYRQTTLDKAAADPTLAAAIDSGRFAEPFWYTASPLTTPASHRAFTHRPPKGHTPPPAPGTICPDTNLPDGTPLRRHLRGHFTLIAHGPHPRFHALTDAPTRVIDLTRAPELARTLDIGPDEIWLTRPDAHLAGTIAGATHRDIADALRRALGG</sequence>
<evidence type="ECO:0000256" key="1">
    <source>
        <dbReference type="ARBA" id="ARBA00001974"/>
    </source>
</evidence>
<evidence type="ECO:0000256" key="4">
    <source>
        <dbReference type="SAM" id="MobiDB-lite"/>
    </source>
</evidence>
<comment type="cofactor">
    <cofactor evidence="1">
        <name>FAD</name>
        <dbReference type="ChEBI" id="CHEBI:57692"/>
    </cofactor>
</comment>
<evidence type="ECO:0000256" key="3">
    <source>
        <dbReference type="ARBA" id="ARBA00022827"/>
    </source>
</evidence>
<dbReference type="KEGG" id="sna:Snas_3777"/>